<dbReference type="Proteomes" id="UP001215598">
    <property type="component" value="Unassembled WGS sequence"/>
</dbReference>
<gene>
    <name evidence="3" type="ORF">B0H16DRAFT_1694971</name>
</gene>
<name>A0AAD7I9C4_9AGAR</name>
<protein>
    <submittedName>
        <fullName evidence="3">Uncharacterized protein</fullName>
    </submittedName>
</protein>
<evidence type="ECO:0000313" key="3">
    <source>
        <dbReference type="EMBL" id="KAJ7737996.1"/>
    </source>
</evidence>
<comment type="caution">
    <text evidence="3">The sequence shown here is derived from an EMBL/GenBank/DDBJ whole genome shotgun (WGS) entry which is preliminary data.</text>
</comment>
<organism evidence="3 4">
    <name type="scientific">Mycena metata</name>
    <dbReference type="NCBI Taxonomy" id="1033252"/>
    <lineage>
        <taxon>Eukaryota</taxon>
        <taxon>Fungi</taxon>
        <taxon>Dikarya</taxon>
        <taxon>Basidiomycota</taxon>
        <taxon>Agaricomycotina</taxon>
        <taxon>Agaricomycetes</taxon>
        <taxon>Agaricomycetidae</taxon>
        <taxon>Agaricales</taxon>
        <taxon>Marasmiineae</taxon>
        <taxon>Mycenaceae</taxon>
        <taxon>Mycena</taxon>
    </lineage>
</organism>
<accession>A0AAD7I9C4</accession>
<keyword evidence="4" id="KW-1185">Reference proteome</keyword>
<feature type="region of interest" description="Disordered" evidence="1">
    <location>
        <begin position="101"/>
        <end position="143"/>
    </location>
</feature>
<keyword evidence="2" id="KW-0812">Transmembrane</keyword>
<evidence type="ECO:0000256" key="1">
    <source>
        <dbReference type="SAM" id="MobiDB-lite"/>
    </source>
</evidence>
<evidence type="ECO:0000256" key="2">
    <source>
        <dbReference type="SAM" id="Phobius"/>
    </source>
</evidence>
<keyword evidence="2" id="KW-1133">Transmembrane helix</keyword>
<dbReference type="AlphaFoldDB" id="A0AAD7I9C4"/>
<feature type="transmembrane region" description="Helical" evidence="2">
    <location>
        <begin position="214"/>
        <end position="235"/>
    </location>
</feature>
<sequence>MIDSSLISGVEFVKAQSEKRSCRETVSISYGEARRASGGKGVNEPSGVPLSNKFQVNPGLVLVAIIRLGPVGAHEDFVPVIFRPEHRADDDQHLRTDISAPYRGSHAHLPGGIAQGRCARRGRSDEDVGGWSSDRKRRRGQSPRDIRHFVTSLTIAEVPGFTGTSSLSLSSVKARHLNNHMTAANIFAFVHWAISRPEGLFSAASMNELMQYFIQTASFNCLVTFIFETAVYLVFRDHLVLNQRISTLRTIWATDGGTTSKLIEKVKKEITGRPLSPRWIITTIGLIAISPVGINVKEKWQWVEMPPPNTRWE</sequence>
<keyword evidence="2" id="KW-0472">Membrane</keyword>
<reference evidence="3" key="1">
    <citation type="submission" date="2023-03" db="EMBL/GenBank/DDBJ databases">
        <title>Massive genome expansion in bonnet fungi (Mycena s.s.) driven by repeated elements and novel gene families across ecological guilds.</title>
        <authorList>
            <consortium name="Lawrence Berkeley National Laboratory"/>
            <person name="Harder C.B."/>
            <person name="Miyauchi S."/>
            <person name="Viragh M."/>
            <person name="Kuo A."/>
            <person name="Thoen E."/>
            <person name="Andreopoulos B."/>
            <person name="Lu D."/>
            <person name="Skrede I."/>
            <person name="Drula E."/>
            <person name="Henrissat B."/>
            <person name="Morin E."/>
            <person name="Kohler A."/>
            <person name="Barry K."/>
            <person name="LaButti K."/>
            <person name="Morin E."/>
            <person name="Salamov A."/>
            <person name="Lipzen A."/>
            <person name="Mereny Z."/>
            <person name="Hegedus B."/>
            <person name="Baldrian P."/>
            <person name="Stursova M."/>
            <person name="Weitz H."/>
            <person name="Taylor A."/>
            <person name="Grigoriev I.V."/>
            <person name="Nagy L.G."/>
            <person name="Martin F."/>
            <person name="Kauserud H."/>
        </authorList>
    </citation>
    <scope>NUCLEOTIDE SEQUENCE</scope>
    <source>
        <strain evidence="3">CBHHK182m</strain>
    </source>
</reference>
<proteinExistence type="predicted"/>
<evidence type="ECO:0000313" key="4">
    <source>
        <dbReference type="Proteomes" id="UP001215598"/>
    </source>
</evidence>
<dbReference type="EMBL" id="JARKIB010000114">
    <property type="protein sequence ID" value="KAJ7737996.1"/>
    <property type="molecule type" value="Genomic_DNA"/>
</dbReference>